<evidence type="ECO:0000256" key="1">
    <source>
        <dbReference type="SAM" id="Coils"/>
    </source>
</evidence>
<protein>
    <submittedName>
        <fullName evidence="3">Uncharacterized protein</fullName>
    </submittedName>
</protein>
<feature type="region of interest" description="Disordered" evidence="2">
    <location>
        <begin position="458"/>
        <end position="500"/>
    </location>
</feature>
<dbReference type="AlphaFoldDB" id="A0AA39U4R7"/>
<comment type="caution">
    <text evidence="3">The sequence shown here is derived from an EMBL/GenBank/DDBJ whole genome shotgun (WGS) entry which is preliminary data.</text>
</comment>
<name>A0AA39U4R7_9PEZI</name>
<reference evidence="3" key="1">
    <citation type="submission" date="2023-06" db="EMBL/GenBank/DDBJ databases">
        <title>Genome-scale phylogeny and comparative genomics of the fungal order Sordariales.</title>
        <authorList>
            <consortium name="Lawrence Berkeley National Laboratory"/>
            <person name="Hensen N."/>
            <person name="Bonometti L."/>
            <person name="Westerberg I."/>
            <person name="Brannstrom I.O."/>
            <person name="Guillou S."/>
            <person name="Cros-Aarteil S."/>
            <person name="Calhoun S."/>
            <person name="Haridas S."/>
            <person name="Kuo A."/>
            <person name="Mondo S."/>
            <person name="Pangilinan J."/>
            <person name="Riley R."/>
            <person name="Labutti K."/>
            <person name="Andreopoulos B."/>
            <person name="Lipzen A."/>
            <person name="Chen C."/>
            <person name="Yanf M."/>
            <person name="Daum C."/>
            <person name="Ng V."/>
            <person name="Clum A."/>
            <person name="Steindorff A."/>
            <person name="Ohm R."/>
            <person name="Martin F."/>
            <person name="Silar P."/>
            <person name="Natvig D."/>
            <person name="Lalanne C."/>
            <person name="Gautier V."/>
            <person name="Ament-Velasquez S.L."/>
            <person name="Kruys A."/>
            <person name="Hutchinson M.I."/>
            <person name="Powell A.J."/>
            <person name="Barry K."/>
            <person name="Miller A.N."/>
            <person name="Grigoriev I.V."/>
            <person name="Debuchy R."/>
            <person name="Gladieux P."/>
            <person name="Thoren M.H."/>
            <person name="Johannesson H."/>
        </authorList>
    </citation>
    <scope>NUCLEOTIDE SEQUENCE</scope>
    <source>
        <strain evidence="3">CBS 606.72</strain>
    </source>
</reference>
<evidence type="ECO:0000313" key="4">
    <source>
        <dbReference type="Proteomes" id="UP001175000"/>
    </source>
</evidence>
<feature type="compositionally biased region" description="Basic and acidic residues" evidence="2">
    <location>
        <begin position="458"/>
        <end position="475"/>
    </location>
</feature>
<sequence length="500" mass="55105">MAVNPPPPAADCAAMVRLKYRLGNEPLQATPEIPMLHGSRLSLAKTLANNRSYFHLLPSFKELGEELGQEKSLAGDGLENTRTLLNDMRVTGKLFDLLLLVPKQVLEAMVLGTVAYDHANGLVGYDRKGPGVYVFGISIESRGGKFLTKAEMDKFIDNFESYVEGARHFHGVQSVLWPPQRLAKFAAVVKEVDRQFSGLKDPPGPRFFSRGSGYSAYNIFLDSMRDRRNALERLDPTGSVQSIQSPLYVGCSNELETRIAAYDPKHNDSGFGSANNLYALTMSLLSYQGLVPKVHVVAAIRAIEQGTLDSAEILIAGLARSYPRFGGFNACEAGIINQKSFDENFWTNQGIYVTLTMPFSMYNVELCNNAAQLINDIDTALETVQNASQEIQRLMSKVDEDVKELVSAGTELQAALVEAEAVATKRVAALNKETGRNQRICSLLQQLTEHLKGRLAKERSPSLIEDTKLDGKNVDESDDEMEDSHSSYCPSSDSDVELEH</sequence>
<dbReference type="Proteomes" id="UP001175000">
    <property type="component" value="Unassembled WGS sequence"/>
</dbReference>
<dbReference type="EMBL" id="JAULSU010000007">
    <property type="protein sequence ID" value="KAK0610935.1"/>
    <property type="molecule type" value="Genomic_DNA"/>
</dbReference>
<keyword evidence="4" id="KW-1185">Reference proteome</keyword>
<proteinExistence type="predicted"/>
<accession>A0AA39U4R7</accession>
<gene>
    <name evidence="3" type="ORF">B0T14DRAFT_570867</name>
</gene>
<evidence type="ECO:0000313" key="3">
    <source>
        <dbReference type="EMBL" id="KAK0610935.1"/>
    </source>
</evidence>
<evidence type="ECO:0000256" key="2">
    <source>
        <dbReference type="SAM" id="MobiDB-lite"/>
    </source>
</evidence>
<keyword evidence="1" id="KW-0175">Coiled coil</keyword>
<feature type="coiled-coil region" evidence="1">
    <location>
        <begin position="370"/>
        <end position="404"/>
    </location>
</feature>
<organism evidence="3 4">
    <name type="scientific">Immersiella caudata</name>
    <dbReference type="NCBI Taxonomy" id="314043"/>
    <lineage>
        <taxon>Eukaryota</taxon>
        <taxon>Fungi</taxon>
        <taxon>Dikarya</taxon>
        <taxon>Ascomycota</taxon>
        <taxon>Pezizomycotina</taxon>
        <taxon>Sordariomycetes</taxon>
        <taxon>Sordariomycetidae</taxon>
        <taxon>Sordariales</taxon>
        <taxon>Lasiosphaeriaceae</taxon>
        <taxon>Immersiella</taxon>
    </lineage>
</organism>